<organism evidence="1 2">
    <name type="scientific">Sphingobium cupriresistens</name>
    <dbReference type="NCBI Taxonomy" id="1132417"/>
    <lineage>
        <taxon>Bacteria</taxon>
        <taxon>Pseudomonadati</taxon>
        <taxon>Pseudomonadota</taxon>
        <taxon>Alphaproteobacteria</taxon>
        <taxon>Sphingomonadales</taxon>
        <taxon>Sphingomonadaceae</taxon>
        <taxon>Sphingobium</taxon>
    </lineage>
</organism>
<dbReference type="AlphaFoldDB" id="A0A8G1ZEB0"/>
<accession>A0A8G1ZEB0</accession>
<comment type="caution">
    <text evidence="1">The sequence shown here is derived from an EMBL/GenBank/DDBJ whole genome shotgun (WGS) entry which is preliminary data.</text>
</comment>
<dbReference type="EMBL" id="SEOO01000050">
    <property type="protein sequence ID" value="RYM07337.1"/>
    <property type="molecule type" value="Genomic_DNA"/>
</dbReference>
<protein>
    <submittedName>
        <fullName evidence="1">Uncharacterized protein</fullName>
    </submittedName>
</protein>
<dbReference type="Proteomes" id="UP000291572">
    <property type="component" value="Unassembled WGS sequence"/>
</dbReference>
<dbReference type="RefSeq" id="WP_129927534.1">
    <property type="nucleotide sequence ID" value="NZ_SEOO01000050.1"/>
</dbReference>
<sequence>MSALDKLLSLIGDVNVYDNGPDNLAELQLHAARERVKERRGQIAVLDKRAHDTGVDAIDSFDDLVPLLFSHTNYKSYPESLVDNQRWEMMNLWLQSLSTRKISQDIDMRGVQDVDDWMVRLREAGHYVFASSGTSGKSSFLNQTQVDRERTFTGLLNGTIWQAPSLNPNADRPCYCGVPRHSPHRFSEIQQAMAAAIGAPGDIHFLTDIPTRAADTNYMGRLRTQIAQGKAAPEEVEEFERKTREKSLAVRGAITQFYDNILENRDRPIFLHTLWPYFHELAEHAGAKGIKDGDFHPDSVIMFGGGLKGAQLPEGYQQRVYDFFALSQDNIAHTYGMVEMQVPLPYSSKAEGYVVPPWVIPLVLDRDGTKLLNHATGSKLVEGRMAFLDLSLEGRWGGLITGDKVSVRFDDGAPIVQSITRYQDLPEGDDKLSCAGTIDSYVRGSIRAVSTRTESVGVPFAALM</sequence>
<proteinExistence type="predicted"/>
<name>A0A8G1ZEB0_9SPHN</name>
<dbReference type="OrthoDB" id="3597198at2"/>
<gene>
    <name evidence="1" type="ORF">EWH12_19265</name>
</gene>
<reference evidence="1 2" key="1">
    <citation type="submission" date="2019-02" db="EMBL/GenBank/DDBJ databases">
        <authorList>
            <person name="Feng G."/>
        </authorList>
    </citation>
    <scope>NUCLEOTIDE SEQUENCE [LARGE SCALE GENOMIC DNA]</scope>
    <source>
        <strain evidence="1 2">CCTCC AB 2011146</strain>
    </source>
</reference>
<evidence type="ECO:0000313" key="2">
    <source>
        <dbReference type="Proteomes" id="UP000291572"/>
    </source>
</evidence>
<evidence type="ECO:0000313" key="1">
    <source>
        <dbReference type="EMBL" id="RYM07337.1"/>
    </source>
</evidence>